<keyword evidence="1" id="KW-0805">Transcription regulation</keyword>
<name>A0A081RJP9_SPHCR</name>
<dbReference type="Gene3D" id="1.20.120.530">
    <property type="entry name" value="GntR ligand-binding domain-like"/>
    <property type="match status" value="1"/>
</dbReference>
<dbReference type="InterPro" id="IPR011711">
    <property type="entry name" value="GntR_C"/>
</dbReference>
<evidence type="ECO:0000259" key="4">
    <source>
        <dbReference type="PROSITE" id="PS50949"/>
    </source>
</evidence>
<dbReference type="SMART" id="SM00895">
    <property type="entry name" value="FCD"/>
    <property type="match status" value="1"/>
</dbReference>
<protein>
    <submittedName>
        <fullName evidence="5">Transcriptional regulator, GntR family</fullName>
    </submittedName>
</protein>
<reference evidence="5 6" key="1">
    <citation type="submission" date="2014-02" db="EMBL/GenBank/DDBJ databases">
        <title>Whole genome sequence of Sphingobium chlorophenolicum NBRC 16172.</title>
        <authorList>
            <person name="Gan H.M."/>
            <person name="Gan H.Y."/>
            <person name="Chew T.H."/>
            <person name="Savka M.A."/>
        </authorList>
    </citation>
    <scope>NUCLEOTIDE SEQUENCE [LARGE SCALE GENOMIC DNA]</scope>
    <source>
        <strain evidence="5 6">NBRC 16172</strain>
    </source>
</reference>
<evidence type="ECO:0000313" key="5">
    <source>
        <dbReference type="EMBL" id="KEQ55422.1"/>
    </source>
</evidence>
<dbReference type="PATRIC" id="fig|46429.4.peg.60"/>
<keyword evidence="3" id="KW-0804">Transcription</keyword>
<feature type="domain" description="HTH gntR-type" evidence="4">
    <location>
        <begin position="10"/>
        <end position="77"/>
    </location>
</feature>
<proteinExistence type="predicted"/>
<dbReference type="eggNOG" id="COG1802">
    <property type="taxonomic scope" value="Bacteria"/>
</dbReference>
<evidence type="ECO:0000256" key="1">
    <source>
        <dbReference type="ARBA" id="ARBA00023015"/>
    </source>
</evidence>
<keyword evidence="2" id="KW-0238">DNA-binding</keyword>
<evidence type="ECO:0000256" key="2">
    <source>
        <dbReference type="ARBA" id="ARBA00023125"/>
    </source>
</evidence>
<dbReference type="OrthoDB" id="7846328at2"/>
<evidence type="ECO:0000313" key="6">
    <source>
        <dbReference type="Proteomes" id="UP000028411"/>
    </source>
</evidence>
<sequence>MEAGLEFEPAGAARKVVLGILSGLDERQLVPGQRLAETELALRYDVGRNAVREAMQHLSVRGIIELEANRSPSIRKLDLAESMEVLDVAEAMTALAARTAAGRYEERLHGKLLRDVLQRLDVAAAEREEGAFNAARRQFYRALLRIGDNRELRRLFPSVGMHIIHVQYSASDLQQVRHRDYADMAAAIMKKDAGPAEESARRHVDNVRTAIADWHARRSSRVMGRR</sequence>
<dbReference type="GO" id="GO:0003700">
    <property type="term" value="F:DNA-binding transcription factor activity"/>
    <property type="evidence" value="ECO:0007669"/>
    <property type="project" value="InterPro"/>
</dbReference>
<dbReference type="EMBL" id="JFHR01000001">
    <property type="protein sequence ID" value="KEQ55422.1"/>
    <property type="molecule type" value="Genomic_DNA"/>
</dbReference>
<dbReference type="InterPro" id="IPR036388">
    <property type="entry name" value="WH-like_DNA-bd_sf"/>
</dbReference>
<dbReference type="SUPFAM" id="SSF48008">
    <property type="entry name" value="GntR ligand-binding domain-like"/>
    <property type="match status" value="1"/>
</dbReference>
<gene>
    <name evidence="5" type="ORF">BV95_00058</name>
</gene>
<dbReference type="AlphaFoldDB" id="A0A081RJP9"/>
<evidence type="ECO:0000256" key="3">
    <source>
        <dbReference type="ARBA" id="ARBA00023163"/>
    </source>
</evidence>
<dbReference type="Proteomes" id="UP000028411">
    <property type="component" value="Unassembled WGS sequence"/>
</dbReference>
<organism evidence="5 6">
    <name type="scientific">Sphingobium chlorophenolicum</name>
    <dbReference type="NCBI Taxonomy" id="46429"/>
    <lineage>
        <taxon>Bacteria</taxon>
        <taxon>Pseudomonadati</taxon>
        <taxon>Pseudomonadota</taxon>
        <taxon>Alphaproteobacteria</taxon>
        <taxon>Sphingomonadales</taxon>
        <taxon>Sphingomonadaceae</taxon>
        <taxon>Sphingobium</taxon>
    </lineage>
</organism>
<dbReference type="PANTHER" id="PTHR43537:SF5">
    <property type="entry name" value="UXU OPERON TRANSCRIPTIONAL REGULATOR"/>
    <property type="match status" value="1"/>
</dbReference>
<dbReference type="Pfam" id="PF07729">
    <property type="entry name" value="FCD"/>
    <property type="match status" value="1"/>
</dbReference>
<comment type="caution">
    <text evidence="5">The sequence shown here is derived from an EMBL/GenBank/DDBJ whole genome shotgun (WGS) entry which is preliminary data.</text>
</comment>
<dbReference type="InterPro" id="IPR008920">
    <property type="entry name" value="TF_FadR/GntR_C"/>
</dbReference>
<dbReference type="PANTHER" id="PTHR43537">
    <property type="entry name" value="TRANSCRIPTIONAL REGULATOR, GNTR FAMILY"/>
    <property type="match status" value="1"/>
</dbReference>
<dbReference type="InterPro" id="IPR036390">
    <property type="entry name" value="WH_DNA-bd_sf"/>
</dbReference>
<accession>A0A081RJP9</accession>
<dbReference type="InterPro" id="IPR000524">
    <property type="entry name" value="Tscrpt_reg_HTH_GntR"/>
</dbReference>
<dbReference type="Pfam" id="PF00392">
    <property type="entry name" value="GntR"/>
    <property type="match status" value="1"/>
</dbReference>
<dbReference type="GO" id="GO:0003677">
    <property type="term" value="F:DNA binding"/>
    <property type="evidence" value="ECO:0007669"/>
    <property type="project" value="UniProtKB-KW"/>
</dbReference>
<dbReference type="PROSITE" id="PS50949">
    <property type="entry name" value="HTH_GNTR"/>
    <property type="match status" value="1"/>
</dbReference>
<dbReference type="Gene3D" id="1.10.10.10">
    <property type="entry name" value="Winged helix-like DNA-binding domain superfamily/Winged helix DNA-binding domain"/>
    <property type="match status" value="1"/>
</dbReference>
<dbReference type="SUPFAM" id="SSF46785">
    <property type="entry name" value="Winged helix' DNA-binding domain"/>
    <property type="match status" value="1"/>
</dbReference>